<reference evidence="2" key="1">
    <citation type="journal article" date="2021" name="Microorganisms">
        <title>The Ever-Expanding Pseudomonas Genus: Description of 43 New Species and Partition of the Pseudomonas putida Group.</title>
        <authorList>
            <person name="Girard L."/>
            <person name="Lood C."/>
            <person name="Hofte M."/>
            <person name="Vandamme P."/>
            <person name="Rokni-Zadeh H."/>
            <person name="van Noort V."/>
            <person name="Lavigne R."/>
            <person name="De Mot R."/>
        </authorList>
    </citation>
    <scope>NUCLEOTIDE SEQUENCE</scope>
    <source>
        <strain evidence="2">COW40</strain>
    </source>
</reference>
<feature type="transmembrane region" description="Helical" evidence="1">
    <location>
        <begin position="6"/>
        <end position="24"/>
    </location>
</feature>
<dbReference type="EMBL" id="CP077076">
    <property type="protein sequence ID" value="QXH49655.1"/>
    <property type="molecule type" value="Genomic_DNA"/>
</dbReference>
<evidence type="ECO:0000313" key="2">
    <source>
        <dbReference type="EMBL" id="QXH49655.1"/>
    </source>
</evidence>
<organism evidence="2 3">
    <name type="scientific">Pseudomonas fakonensis</name>
    <dbReference type="NCBI Taxonomy" id="2842355"/>
    <lineage>
        <taxon>Bacteria</taxon>
        <taxon>Pseudomonadati</taxon>
        <taxon>Pseudomonadota</taxon>
        <taxon>Gammaproteobacteria</taxon>
        <taxon>Pseudomonadales</taxon>
        <taxon>Pseudomonadaceae</taxon>
        <taxon>Pseudomonas</taxon>
    </lineage>
</organism>
<keyword evidence="1" id="KW-0472">Membrane</keyword>
<keyword evidence="3" id="KW-1185">Reference proteome</keyword>
<name>A0ABX8MZW3_9PSED</name>
<feature type="transmembrane region" description="Helical" evidence="1">
    <location>
        <begin position="72"/>
        <end position="89"/>
    </location>
</feature>
<dbReference type="Proteomes" id="UP001046350">
    <property type="component" value="Chromosome"/>
</dbReference>
<keyword evidence="1" id="KW-0812">Transmembrane</keyword>
<sequence>MSALLFLLFALADLFVMLFLRKYFFMDGGGVVRYMTAYAFALGMGLVYMGVIRGNGVIYVDFERSDSVYLDLFLVHGVAVVMIYLHAWATPSRWK</sequence>
<evidence type="ECO:0000313" key="3">
    <source>
        <dbReference type="Proteomes" id="UP001046350"/>
    </source>
</evidence>
<protein>
    <submittedName>
        <fullName evidence="2">Uncharacterized protein</fullName>
    </submittedName>
</protein>
<gene>
    <name evidence="2" type="ORF">KSS94_17070</name>
</gene>
<feature type="transmembrane region" description="Helical" evidence="1">
    <location>
        <begin position="31"/>
        <end position="52"/>
    </location>
</feature>
<dbReference type="RefSeq" id="WP_217839272.1">
    <property type="nucleotide sequence ID" value="NZ_CP077076.1"/>
</dbReference>
<keyword evidence="1" id="KW-1133">Transmembrane helix</keyword>
<proteinExistence type="predicted"/>
<evidence type="ECO:0000256" key="1">
    <source>
        <dbReference type="SAM" id="Phobius"/>
    </source>
</evidence>
<accession>A0ABX8MZW3</accession>